<sequence length="461" mass="50939">MPPLVRRAPLSARIAAALNPWDWLLWVSEELNGNEWEDKLKEWALPLGIVMNFVFLIARANMGNGGSGTGDDVFGDYEGKRGSGWLVWFASFVVHLLSLLALTNAFYTFYRKRRYRLFEQNIDAPPSTPSAHRVRVDSSPISSSSPLRFVNNIIASTSAESRAHPDAARDVWELAVWDPTPVCLRLFCTFSPGHVLVYWLFLPVAPLDPRPSVTVVTTIILELLLSLQLSMLQSSFSQRAKDAALIHKEVLHEYDTKFVHPSLNRPVRDVGTQTRTSSTASPGFRTAEVDIYTPTTVINRGFRTNPNPNYASQYDPDGATSPQKHMPRSTTTPTVVKTPLNNGINGGVLNGYNGFTTQTDFSSPLRSRPTTALRQPQFRDSGAGGDGGSLGVYSHAASPLRKTVSTNHLRPDRRENGIDARERRSGSPLKRMSTPSGGAGVEERSRGYSQLGIGRRESGRY</sequence>
<evidence type="ECO:0000256" key="4">
    <source>
        <dbReference type="ARBA" id="ARBA00023136"/>
    </source>
</evidence>
<evidence type="ECO:0000256" key="1">
    <source>
        <dbReference type="ARBA" id="ARBA00004127"/>
    </source>
</evidence>
<evidence type="ECO:0008006" key="9">
    <source>
        <dbReference type="Google" id="ProtNLM"/>
    </source>
</evidence>
<dbReference type="STRING" id="331657.A0A4U0X9E5"/>
<feature type="transmembrane region" description="Helical" evidence="6">
    <location>
        <begin position="85"/>
        <end position="110"/>
    </location>
</feature>
<reference evidence="7 8" key="1">
    <citation type="submission" date="2017-03" db="EMBL/GenBank/DDBJ databases">
        <title>Genomes of endolithic fungi from Antarctica.</title>
        <authorList>
            <person name="Coleine C."/>
            <person name="Masonjones S."/>
            <person name="Stajich J.E."/>
        </authorList>
    </citation>
    <scope>NUCLEOTIDE SEQUENCE [LARGE SCALE GENOMIC DNA]</scope>
    <source>
        <strain evidence="7 8">CCFEE 5187</strain>
    </source>
</reference>
<feature type="compositionally biased region" description="Polar residues" evidence="5">
    <location>
        <begin position="320"/>
        <end position="335"/>
    </location>
</feature>
<keyword evidence="4 6" id="KW-0472">Membrane</keyword>
<dbReference type="Pfam" id="PF10332">
    <property type="entry name" value="DUF2418"/>
    <property type="match status" value="1"/>
</dbReference>
<dbReference type="PANTHER" id="PTHR28293:SF1">
    <property type="entry name" value="NUCLEAR RIM PROTEIN 1"/>
    <property type="match status" value="1"/>
</dbReference>
<feature type="compositionally biased region" description="Basic and acidic residues" evidence="5">
    <location>
        <begin position="409"/>
        <end position="425"/>
    </location>
</feature>
<evidence type="ECO:0000256" key="3">
    <source>
        <dbReference type="ARBA" id="ARBA00022989"/>
    </source>
</evidence>
<feature type="region of interest" description="Disordered" evidence="5">
    <location>
        <begin position="298"/>
        <end position="340"/>
    </location>
</feature>
<accession>A0A4U0X9E5</accession>
<evidence type="ECO:0000313" key="7">
    <source>
        <dbReference type="EMBL" id="TKA71763.1"/>
    </source>
</evidence>
<dbReference type="Proteomes" id="UP000308768">
    <property type="component" value="Unassembled WGS sequence"/>
</dbReference>
<organism evidence="7 8">
    <name type="scientific">Cryomyces minteri</name>
    <dbReference type="NCBI Taxonomy" id="331657"/>
    <lineage>
        <taxon>Eukaryota</taxon>
        <taxon>Fungi</taxon>
        <taxon>Dikarya</taxon>
        <taxon>Ascomycota</taxon>
        <taxon>Pezizomycotina</taxon>
        <taxon>Dothideomycetes</taxon>
        <taxon>Dothideomycetes incertae sedis</taxon>
        <taxon>Cryomyces</taxon>
    </lineage>
</organism>
<evidence type="ECO:0000256" key="6">
    <source>
        <dbReference type="SAM" id="Phobius"/>
    </source>
</evidence>
<dbReference type="GO" id="GO:0007096">
    <property type="term" value="P:regulation of exit from mitosis"/>
    <property type="evidence" value="ECO:0007669"/>
    <property type="project" value="TreeGrafter"/>
</dbReference>
<dbReference type="GO" id="GO:0043007">
    <property type="term" value="P:maintenance of rDNA"/>
    <property type="evidence" value="ECO:0007669"/>
    <property type="project" value="TreeGrafter"/>
</dbReference>
<evidence type="ECO:0000256" key="5">
    <source>
        <dbReference type="SAM" id="MobiDB-lite"/>
    </source>
</evidence>
<comment type="caution">
    <text evidence="7">The sequence shown here is derived from an EMBL/GenBank/DDBJ whole genome shotgun (WGS) entry which is preliminary data.</text>
</comment>
<proteinExistence type="predicted"/>
<protein>
    <recommendedName>
        <fullName evidence="9">Meiotically up-regulated gene 154 protein</fullName>
    </recommendedName>
</protein>
<feature type="compositionally biased region" description="Polar residues" evidence="5">
    <location>
        <begin position="298"/>
        <end position="312"/>
    </location>
</feature>
<keyword evidence="2 6" id="KW-0812">Transmembrane</keyword>
<evidence type="ECO:0000313" key="8">
    <source>
        <dbReference type="Proteomes" id="UP000308768"/>
    </source>
</evidence>
<dbReference type="GO" id="GO:0012505">
    <property type="term" value="C:endomembrane system"/>
    <property type="evidence" value="ECO:0007669"/>
    <property type="project" value="UniProtKB-SubCell"/>
</dbReference>
<gene>
    <name evidence="7" type="ORF">B0A49_02629</name>
</gene>
<name>A0A4U0X9E5_9PEZI</name>
<evidence type="ECO:0000256" key="2">
    <source>
        <dbReference type="ARBA" id="ARBA00022692"/>
    </source>
</evidence>
<dbReference type="EMBL" id="NAJN01000544">
    <property type="protein sequence ID" value="TKA71763.1"/>
    <property type="molecule type" value="Genomic_DNA"/>
</dbReference>
<keyword evidence="3 6" id="KW-1133">Transmembrane helix</keyword>
<keyword evidence="8" id="KW-1185">Reference proteome</keyword>
<comment type="subcellular location">
    <subcellularLocation>
        <location evidence="1">Endomembrane system</location>
        <topology evidence="1">Multi-pass membrane protein</topology>
    </subcellularLocation>
</comment>
<dbReference type="PANTHER" id="PTHR28293">
    <property type="entry name" value="NUCLEAR RIM PROTEIN 1"/>
    <property type="match status" value="1"/>
</dbReference>
<dbReference type="OrthoDB" id="3363151at2759"/>
<dbReference type="InterPro" id="IPR018819">
    <property type="entry name" value="Nur1/Mug154"/>
</dbReference>
<dbReference type="AlphaFoldDB" id="A0A4U0X9E5"/>
<feature type="region of interest" description="Disordered" evidence="5">
    <location>
        <begin position="359"/>
        <end position="461"/>
    </location>
</feature>
<feature type="transmembrane region" description="Helical" evidence="6">
    <location>
        <begin position="43"/>
        <end position="62"/>
    </location>
</feature>
<feature type="compositionally biased region" description="Polar residues" evidence="5">
    <location>
        <begin position="359"/>
        <end position="374"/>
    </location>
</feature>